<dbReference type="InterPro" id="IPR050447">
    <property type="entry name" value="Erg6_SMT_methyltransf"/>
</dbReference>
<name>A0A225ECW4_9BACT</name>
<dbReference type="Gene3D" id="3.40.50.150">
    <property type="entry name" value="Vaccinia Virus protein VP39"/>
    <property type="match status" value="1"/>
</dbReference>
<dbReference type="OrthoDB" id="9782855at2"/>
<dbReference type="Proteomes" id="UP000214646">
    <property type="component" value="Unassembled WGS sequence"/>
</dbReference>
<dbReference type="InterPro" id="IPR013216">
    <property type="entry name" value="Methyltransf_11"/>
</dbReference>
<evidence type="ECO:0000259" key="2">
    <source>
        <dbReference type="Pfam" id="PF08241"/>
    </source>
</evidence>
<protein>
    <recommendedName>
        <fullName evidence="2">Methyltransferase type 11 domain-containing protein</fullName>
    </recommendedName>
</protein>
<dbReference type="SUPFAM" id="SSF53335">
    <property type="entry name" value="S-adenosyl-L-methionine-dependent methyltransferases"/>
    <property type="match status" value="1"/>
</dbReference>
<dbReference type="PANTHER" id="PTHR44068:SF11">
    <property type="entry name" value="GERANYL DIPHOSPHATE 2-C-METHYLTRANSFERASE"/>
    <property type="match status" value="1"/>
</dbReference>
<evidence type="ECO:0000256" key="1">
    <source>
        <dbReference type="ARBA" id="ARBA00022679"/>
    </source>
</evidence>
<accession>A0A225ECW4</accession>
<organism evidence="3 4">
    <name type="scientific">Fimbriiglobus ruber</name>
    <dbReference type="NCBI Taxonomy" id="1908690"/>
    <lineage>
        <taxon>Bacteria</taxon>
        <taxon>Pseudomonadati</taxon>
        <taxon>Planctomycetota</taxon>
        <taxon>Planctomycetia</taxon>
        <taxon>Gemmatales</taxon>
        <taxon>Gemmataceae</taxon>
        <taxon>Fimbriiglobus</taxon>
    </lineage>
</organism>
<evidence type="ECO:0000313" key="4">
    <source>
        <dbReference type="Proteomes" id="UP000214646"/>
    </source>
</evidence>
<dbReference type="Pfam" id="PF08241">
    <property type="entry name" value="Methyltransf_11"/>
    <property type="match status" value="1"/>
</dbReference>
<comment type="caution">
    <text evidence="3">The sequence shown here is derived from an EMBL/GenBank/DDBJ whole genome shotgun (WGS) entry which is preliminary data.</text>
</comment>
<dbReference type="InterPro" id="IPR029063">
    <property type="entry name" value="SAM-dependent_MTases_sf"/>
</dbReference>
<feature type="domain" description="Methyltransferase type 11" evidence="2">
    <location>
        <begin position="197"/>
        <end position="283"/>
    </location>
</feature>
<proteinExistence type="predicted"/>
<gene>
    <name evidence="3" type="ORF">FRUB_00004</name>
</gene>
<dbReference type="CDD" id="cd02440">
    <property type="entry name" value="AdoMet_MTases"/>
    <property type="match status" value="1"/>
</dbReference>
<sequence>MNRIKLADLPARPVDNVVGDGGPVNLDVRYRILSHLLPDALPRDTLLTRNVRVQNTGTSVISSRTANPVYLSYHWRTPAGTVVVFEGERTAFPIDLPQGRTITVPTIIRTPPGPGSYMLELMMIHEQVAWLSRDAVSVGVEIVPEPERTIPAHWVVSPPSESYTYESDHYQARDWLREEFGRRHRPGMRVLEIGGCCNPMARGLDADVYSIDIDVQTLQIGQLSIDGSGERLHFVCADAHALPFAGRSFDCVVLFSSLHHFADPLAVLRNIKYVLKNDGFLAIMCEPVGTYLNGHASREFIEELEQGINEQIFTREEYHHFFQRVGLYATWVAVDGGSFKAILQPRPPA</sequence>
<reference evidence="4" key="1">
    <citation type="submission" date="2017-06" db="EMBL/GenBank/DDBJ databases">
        <title>Genome analysis of Fimbriiglobus ruber SP5, the first member of the order Planctomycetales with confirmed chitinolytic capability.</title>
        <authorList>
            <person name="Ravin N.V."/>
            <person name="Rakitin A.L."/>
            <person name="Ivanova A.A."/>
            <person name="Beletsky A.V."/>
            <person name="Kulichevskaya I.S."/>
            <person name="Mardanov A.V."/>
            <person name="Dedysh S.N."/>
        </authorList>
    </citation>
    <scope>NUCLEOTIDE SEQUENCE [LARGE SCALE GENOMIC DNA]</scope>
    <source>
        <strain evidence="4">SP5</strain>
    </source>
</reference>
<dbReference type="GO" id="GO:0008757">
    <property type="term" value="F:S-adenosylmethionine-dependent methyltransferase activity"/>
    <property type="evidence" value="ECO:0007669"/>
    <property type="project" value="InterPro"/>
</dbReference>
<dbReference type="AlphaFoldDB" id="A0A225ECW4"/>
<dbReference type="RefSeq" id="WP_161967109.1">
    <property type="nucleotide sequence ID" value="NZ_NIDE01000001.1"/>
</dbReference>
<dbReference type="EMBL" id="NIDE01000001">
    <property type="protein sequence ID" value="OWK46305.1"/>
    <property type="molecule type" value="Genomic_DNA"/>
</dbReference>
<keyword evidence="4" id="KW-1185">Reference proteome</keyword>
<dbReference type="PANTHER" id="PTHR44068">
    <property type="entry name" value="ZGC:194242"/>
    <property type="match status" value="1"/>
</dbReference>
<keyword evidence="1" id="KW-0808">Transferase</keyword>
<evidence type="ECO:0000313" key="3">
    <source>
        <dbReference type="EMBL" id="OWK46305.1"/>
    </source>
</evidence>